<proteinExistence type="predicted"/>
<dbReference type="OrthoDB" id="3535864at2759"/>
<sequence length="171" mass="19801">MFNNRSRQQHPQDDPGIDSLKPYQDNLLDEENVKTLASSDKLLPSYEPMHDYLRRKNAHFMTTVEPSTLFRQLSDTAFLPPPIAYTDEPFLISLDDHPEALPPAYDNLHHQHEYELQSLQGFFMNGVDETITEEEDDQEEDPGLQFEDLVKWVLVMLMISLMVTFIGTLFG</sequence>
<organism evidence="2 3">
    <name type="scientific">Erysiphe neolycopersici</name>
    <dbReference type="NCBI Taxonomy" id="212602"/>
    <lineage>
        <taxon>Eukaryota</taxon>
        <taxon>Fungi</taxon>
        <taxon>Dikarya</taxon>
        <taxon>Ascomycota</taxon>
        <taxon>Pezizomycotina</taxon>
        <taxon>Leotiomycetes</taxon>
        <taxon>Erysiphales</taxon>
        <taxon>Erysiphaceae</taxon>
        <taxon>Erysiphe</taxon>
    </lineage>
</organism>
<keyword evidence="1" id="KW-0812">Transmembrane</keyword>
<evidence type="ECO:0000256" key="1">
    <source>
        <dbReference type="SAM" id="Phobius"/>
    </source>
</evidence>
<keyword evidence="3" id="KW-1185">Reference proteome</keyword>
<accession>A0A420H982</accession>
<gene>
    <name evidence="2" type="ORF">OnM2_100023</name>
</gene>
<dbReference type="Proteomes" id="UP000286134">
    <property type="component" value="Unassembled WGS sequence"/>
</dbReference>
<name>A0A420H982_9PEZI</name>
<evidence type="ECO:0000313" key="3">
    <source>
        <dbReference type="Proteomes" id="UP000286134"/>
    </source>
</evidence>
<comment type="caution">
    <text evidence="2">The sequence shown here is derived from an EMBL/GenBank/DDBJ whole genome shotgun (WGS) entry which is preliminary data.</text>
</comment>
<keyword evidence="1" id="KW-0472">Membrane</keyword>
<dbReference type="EMBL" id="MCFK01010031">
    <property type="protein sequence ID" value="RKF53986.1"/>
    <property type="molecule type" value="Genomic_DNA"/>
</dbReference>
<feature type="transmembrane region" description="Helical" evidence="1">
    <location>
        <begin position="149"/>
        <end position="170"/>
    </location>
</feature>
<evidence type="ECO:0000313" key="2">
    <source>
        <dbReference type="EMBL" id="RKF53986.1"/>
    </source>
</evidence>
<reference evidence="2 3" key="1">
    <citation type="journal article" date="2018" name="BMC Genomics">
        <title>Comparative genome analyses reveal sequence features reflecting distinct modes of host-adaptation between dicot and monocot powdery mildew.</title>
        <authorList>
            <person name="Wu Y."/>
            <person name="Ma X."/>
            <person name="Pan Z."/>
            <person name="Kale S.D."/>
            <person name="Song Y."/>
            <person name="King H."/>
            <person name="Zhang Q."/>
            <person name="Presley C."/>
            <person name="Deng X."/>
            <person name="Wei C.I."/>
            <person name="Xiao S."/>
        </authorList>
    </citation>
    <scope>NUCLEOTIDE SEQUENCE [LARGE SCALE GENOMIC DNA]</scope>
    <source>
        <strain evidence="2">UMSG2</strain>
    </source>
</reference>
<protein>
    <submittedName>
        <fullName evidence="2">Uncharacterized protein</fullName>
    </submittedName>
</protein>
<dbReference type="AlphaFoldDB" id="A0A420H982"/>
<keyword evidence="1" id="KW-1133">Transmembrane helix</keyword>